<dbReference type="EnsemblMetazoa" id="ASIC019001-RA">
    <property type="protein sequence ID" value="ASIC019001-PA"/>
    <property type="gene ID" value="ASIC019001"/>
</dbReference>
<dbReference type="VEuPathDB" id="VectorBase:ASIC019001"/>
<reference evidence="2" key="2">
    <citation type="submission" date="2020-05" db="UniProtKB">
        <authorList>
            <consortium name="EnsemblMetazoa"/>
        </authorList>
    </citation>
    <scope>IDENTIFICATION</scope>
</reference>
<evidence type="ECO:0000313" key="1">
    <source>
        <dbReference type="EMBL" id="KFB50959.1"/>
    </source>
</evidence>
<evidence type="ECO:0000313" key="3">
    <source>
        <dbReference type="Proteomes" id="UP000030765"/>
    </source>
</evidence>
<sequence length="139" mass="15775">MPTRIERPIEFYLRFLGRCAGVNRSQSLLHRARGGKCEVNNVDILQCAVANAFKTRILSLPAKEKPPPPQRHLKCYSRSSLRVIVDHLFSTSFGAVRQACAPMRRRSIMLSNQPTKSRRVVLVLQPGCITPHVGYDYTR</sequence>
<dbReference type="EMBL" id="KE525350">
    <property type="protein sequence ID" value="KFB50959.1"/>
    <property type="molecule type" value="Genomic_DNA"/>
</dbReference>
<dbReference type="EMBL" id="ATLV01024189">
    <property type="status" value="NOT_ANNOTATED_CDS"/>
    <property type="molecule type" value="Genomic_DNA"/>
</dbReference>
<organism evidence="1">
    <name type="scientific">Anopheles sinensis</name>
    <name type="common">Mosquito</name>
    <dbReference type="NCBI Taxonomy" id="74873"/>
    <lineage>
        <taxon>Eukaryota</taxon>
        <taxon>Metazoa</taxon>
        <taxon>Ecdysozoa</taxon>
        <taxon>Arthropoda</taxon>
        <taxon>Hexapoda</taxon>
        <taxon>Insecta</taxon>
        <taxon>Pterygota</taxon>
        <taxon>Neoptera</taxon>
        <taxon>Endopterygota</taxon>
        <taxon>Diptera</taxon>
        <taxon>Nematocera</taxon>
        <taxon>Culicoidea</taxon>
        <taxon>Culicidae</taxon>
        <taxon>Anophelinae</taxon>
        <taxon>Anopheles</taxon>
    </lineage>
</organism>
<evidence type="ECO:0000313" key="2">
    <source>
        <dbReference type="EnsemblMetazoa" id="ASIC019001-PA"/>
    </source>
</evidence>
<gene>
    <name evidence="1" type="ORF">ZHAS_00019001</name>
</gene>
<proteinExistence type="predicted"/>
<protein>
    <submittedName>
        <fullName evidence="1 2">Hrp regulatory protein HrpS</fullName>
    </submittedName>
</protein>
<accession>A0A084WL65</accession>
<dbReference type="Proteomes" id="UP000030765">
    <property type="component" value="Unassembled WGS sequence"/>
</dbReference>
<reference evidence="1 3" key="1">
    <citation type="journal article" date="2014" name="BMC Genomics">
        <title>Genome sequence of Anopheles sinensis provides insight into genetics basis of mosquito competence for malaria parasites.</title>
        <authorList>
            <person name="Zhou D."/>
            <person name="Zhang D."/>
            <person name="Ding G."/>
            <person name="Shi L."/>
            <person name="Hou Q."/>
            <person name="Ye Y."/>
            <person name="Xu Y."/>
            <person name="Zhou H."/>
            <person name="Xiong C."/>
            <person name="Li S."/>
            <person name="Yu J."/>
            <person name="Hong S."/>
            <person name="Yu X."/>
            <person name="Zou P."/>
            <person name="Chen C."/>
            <person name="Chang X."/>
            <person name="Wang W."/>
            <person name="Lv Y."/>
            <person name="Sun Y."/>
            <person name="Ma L."/>
            <person name="Shen B."/>
            <person name="Zhu C."/>
        </authorList>
    </citation>
    <scope>NUCLEOTIDE SEQUENCE [LARGE SCALE GENOMIC DNA]</scope>
</reference>
<keyword evidence="3" id="KW-1185">Reference proteome</keyword>
<dbReference type="AlphaFoldDB" id="A0A084WL65"/>
<name>A0A084WL65_ANOSI</name>